<name>A0A383BJJ1_9ZZZZ</name>
<gene>
    <name evidence="1" type="ORF">METZ01_LOCUS472379</name>
</gene>
<evidence type="ECO:0000313" key="1">
    <source>
        <dbReference type="EMBL" id="SVE19525.1"/>
    </source>
</evidence>
<dbReference type="AlphaFoldDB" id="A0A383BJJ1"/>
<evidence type="ECO:0008006" key="2">
    <source>
        <dbReference type="Google" id="ProtNLM"/>
    </source>
</evidence>
<sequence>MMDRVAATQIKVVPPRLIATYESGSVPGLMYTVKKIGDNLTCNCPGYVYRRKCKHVKIAEVA</sequence>
<dbReference type="EMBL" id="UINC01200578">
    <property type="protein sequence ID" value="SVE19525.1"/>
    <property type="molecule type" value="Genomic_DNA"/>
</dbReference>
<organism evidence="1">
    <name type="scientific">marine metagenome</name>
    <dbReference type="NCBI Taxonomy" id="408172"/>
    <lineage>
        <taxon>unclassified sequences</taxon>
        <taxon>metagenomes</taxon>
        <taxon>ecological metagenomes</taxon>
    </lineage>
</organism>
<proteinExistence type="predicted"/>
<accession>A0A383BJJ1</accession>
<protein>
    <recommendedName>
        <fullName evidence="2">SWIM-type domain-containing protein</fullName>
    </recommendedName>
</protein>
<reference evidence="1" key="1">
    <citation type="submission" date="2018-05" db="EMBL/GenBank/DDBJ databases">
        <authorList>
            <person name="Lanie J.A."/>
            <person name="Ng W.-L."/>
            <person name="Kazmierczak K.M."/>
            <person name="Andrzejewski T.M."/>
            <person name="Davidsen T.M."/>
            <person name="Wayne K.J."/>
            <person name="Tettelin H."/>
            <person name="Glass J.I."/>
            <person name="Rusch D."/>
            <person name="Podicherti R."/>
            <person name="Tsui H.-C.T."/>
            <person name="Winkler M.E."/>
        </authorList>
    </citation>
    <scope>NUCLEOTIDE SEQUENCE</scope>
</reference>